<reference evidence="1" key="2">
    <citation type="journal article" date="2015" name="Data Brief">
        <title>Shoot transcriptome of the giant reed, Arundo donax.</title>
        <authorList>
            <person name="Barrero R.A."/>
            <person name="Guerrero F.D."/>
            <person name="Moolhuijzen P."/>
            <person name="Goolsby J.A."/>
            <person name="Tidwell J."/>
            <person name="Bellgard S.E."/>
            <person name="Bellgard M.I."/>
        </authorList>
    </citation>
    <scope>NUCLEOTIDE SEQUENCE</scope>
    <source>
        <tissue evidence="1">Shoot tissue taken approximately 20 cm above the soil surface</tissue>
    </source>
</reference>
<proteinExistence type="predicted"/>
<reference evidence="1" key="1">
    <citation type="submission" date="2014-09" db="EMBL/GenBank/DDBJ databases">
        <authorList>
            <person name="Magalhaes I.L.F."/>
            <person name="Oliveira U."/>
            <person name="Santos F.R."/>
            <person name="Vidigal T.H.D.A."/>
            <person name="Brescovit A.D."/>
            <person name="Santos A.J."/>
        </authorList>
    </citation>
    <scope>NUCLEOTIDE SEQUENCE</scope>
    <source>
        <tissue evidence="1">Shoot tissue taken approximately 20 cm above the soil surface</tissue>
    </source>
</reference>
<sequence>MPLHLLLGNERSPN</sequence>
<name>A0A0A8ZVV2_ARUDO</name>
<dbReference type="EMBL" id="GBRH01256047">
    <property type="protein sequence ID" value="JAD41848.1"/>
    <property type="molecule type" value="Transcribed_RNA"/>
</dbReference>
<organism evidence="1">
    <name type="scientific">Arundo donax</name>
    <name type="common">Giant reed</name>
    <name type="synonym">Donax arundinaceus</name>
    <dbReference type="NCBI Taxonomy" id="35708"/>
    <lineage>
        <taxon>Eukaryota</taxon>
        <taxon>Viridiplantae</taxon>
        <taxon>Streptophyta</taxon>
        <taxon>Embryophyta</taxon>
        <taxon>Tracheophyta</taxon>
        <taxon>Spermatophyta</taxon>
        <taxon>Magnoliopsida</taxon>
        <taxon>Liliopsida</taxon>
        <taxon>Poales</taxon>
        <taxon>Poaceae</taxon>
        <taxon>PACMAD clade</taxon>
        <taxon>Arundinoideae</taxon>
        <taxon>Arundineae</taxon>
        <taxon>Arundo</taxon>
    </lineage>
</organism>
<protein>
    <submittedName>
        <fullName evidence="1">Uncharacterized protein</fullName>
    </submittedName>
</protein>
<accession>A0A0A8ZVV2</accession>
<evidence type="ECO:0000313" key="1">
    <source>
        <dbReference type="EMBL" id="JAD41848.1"/>
    </source>
</evidence>